<protein>
    <submittedName>
        <fullName evidence="8">O-antigen assembly polymerase</fullName>
    </submittedName>
</protein>
<dbReference type="AlphaFoldDB" id="A0A547EL68"/>
<feature type="transmembrane region" description="Helical" evidence="6">
    <location>
        <begin position="365"/>
        <end position="386"/>
    </location>
</feature>
<accession>A0A547EL68</accession>
<dbReference type="OrthoDB" id="6415259at2"/>
<name>A0A547EL68_MANHA</name>
<dbReference type="EMBL" id="VAJI01000007">
    <property type="protein sequence ID" value="TRB38563.1"/>
    <property type="molecule type" value="Genomic_DNA"/>
</dbReference>
<evidence type="ECO:0000313" key="8">
    <source>
        <dbReference type="EMBL" id="TRB75520.1"/>
    </source>
</evidence>
<feature type="transmembrane region" description="Helical" evidence="6">
    <location>
        <begin position="70"/>
        <end position="87"/>
    </location>
</feature>
<keyword evidence="3 6" id="KW-0812">Transmembrane</keyword>
<evidence type="ECO:0000313" key="7">
    <source>
        <dbReference type="EMBL" id="TRB38563.1"/>
    </source>
</evidence>
<proteinExistence type="predicted"/>
<feature type="transmembrane region" description="Helical" evidence="6">
    <location>
        <begin position="147"/>
        <end position="169"/>
    </location>
</feature>
<feature type="transmembrane region" description="Helical" evidence="6">
    <location>
        <begin position="392"/>
        <end position="411"/>
    </location>
</feature>
<organism evidence="8 9">
    <name type="scientific">Mannheimia haemolytica</name>
    <name type="common">Pasteurella haemolytica</name>
    <dbReference type="NCBI Taxonomy" id="75985"/>
    <lineage>
        <taxon>Bacteria</taxon>
        <taxon>Pseudomonadati</taxon>
        <taxon>Pseudomonadota</taxon>
        <taxon>Gammaproteobacteria</taxon>
        <taxon>Pasteurellales</taxon>
        <taxon>Pasteurellaceae</taxon>
        <taxon>Mannheimia</taxon>
    </lineage>
</organism>
<feature type="transmembrane region" description="Helical" evidence="6">
    <location>
        <begin position="223"/>
        <end position="242"/>
    </location>
</feature>
<evidence type="ECO:0000256" key="6">
    <source>
        <dbReference type="SAM" id="Phobius"/>
    </source>
</evidence>
<dbReference type="EMBL" id="VAJB01000006">
    <property type="protein sequence ID" value="TRB75520.1"/>
    <property type="molecule type" value="Genomic_DNA"/>
</dbReference>
<feature type="transmembrane region" description="Helical" evidence="6">
    <location>
        <begin position="35"/>
        <end position="58"/>
    </location>
</feature>
<dbReference type="GO" id="GO:0009246">
    <property type="term" value="P:enterobacterial common antigen biosynthetic process"/>
    <property type="evidence" value="ECO:0007669"/>
    <property type="project" value="InterPro"/>
</dbReference>
<feature type="transmembrane region" description="Helical" evidence="6">
    <location>
        <begin position="176"/>
        <end position="194"/>
    </location>
</feature>
<evidence type="ECO:0000256" key="3">
    <source>
        <dbReference type="ARBA" id="ARBA00022692"/>
    </source>
</evidence>
<keyword evidence="10" id="KW-1185">Reference proteome</keyword>
<evidence type="ECO:0000256" key="1">
    <source>
        <dbReference type="ARBA" id="ARBA00022475"/>
    </source>
</evidence>
<dbReference type="GO" id="GO:0016020">
    <property type="term" value="C:membrane"/>
    <property type="evidence" value="ECO:0007669"/>
    <property type="project" value="InterPro"/>
</dbReference>
<feature type="transmembrane region" description="Helical" evidence="6">
    <location>
        <begin position="6"/>
        <end position="23"/>
    </location>
</feature>
<evidence type="ECO:0000256" key="5">
    <source>
        <dbReference type="ARBA" id="ARBA00023136"/>
    </source>
</evidence>
<keyword evidence="5 6" id="KW-0472">Membrane</keyword>
<keyword evidence="4 6" id="KW-1133">Transmembrane helix</keyword>
<keyword evidence="1" id="KW-1003">Cell membrane</keyword>
<sequence>MNNLIPLGGFYLVSVGLFFSLLYQLYQKSGISFHLLFSLLYFVTFYAGFPFSLIMAFGFDYPLPELKTQWQVFTAAGVGYLIYYVVYSRLWSAVSQPTALVANFQAKTTACILAAVAVVALLYFLYLNGFLLFKLEKYSQLFAKDRVILSALKRFFYFLLPALLIFCFLYKNKTAWWALLIVGGAFGILSYVAVGGTWANLALAVGFFLLIGLQQGYLSLSKVIAVSLIGVVAMFFLALARYKLTLSGSEMIYTFLYLSRDTFSPWENLARVFSNEVEYQGLMPIVRDFYVYIPQSLWQERPEIVWNTANYFTKVILGNQSGLAISPTLLGSFYIMGGFSVMALGMGIVAAMIKALDNLFAYAKACNSALLQAYCFGNLFNLIVLVREGIDAFVSRFCFFTLIFMACYLLAKILSMGKNNNVR</sequence>
<keyword evidence="2" id="KW-0997">Cell inner membrane</keyword>
<evidence type="ECO:0000256" key="2">
    <source>
        <dbReference type="ARBA" id="ARBA00022519"/>
    </source>
</evidence>
<feature type="transmembrane region" description="Helical" evidence="6">
    <location>
        <begin position="108"/>
        <end position="127"/>
    </location>
</feature>
<dbReference type="KEGG" id="mhaq:WC39_01285"/>
<evidence type="ECO:0000313" key="9">
    <source>
        <dbReference type="Proteomes" id="UP000315164"/>
    </source>
</evidence>
<gene>
    <name evidence="8" type="ORF">FEA53_04950</name>
    <name evidence="7" type="ORF">FEB89_05490</name>
</gene>
<dbReference type="KEGG" id="mhay:VK67_01290"/>
<dbReference type="Proteomes" id="UP000315164">
    <property type="component" value="Unassembled WGS sequence"/>
</dbReference>
<dbReference type="RefSeq" id="WP_006248470.1">
    <property type="nucleotide sequence ID" value="NZ_CP011098.1"/>
</dbReference>
<evidence type="ECO:0000313" key="10">
    <source>
        <dbReference type="Proteomes" id="UP000318394"/>
    </source>
</evidence>
<evidence type="ECO:0000256" key="4">
    <source>
        <dbReference type="ARBA" id="ARBA00022989"/>
    </source>
</evidence>
<dbReference type="Pfam" id="PF06899">
    <property type="entry name" value="WzyE"/>
    <property type="match status" value="1"/>
</dbReference>
<feature type="transmembrane region" description="Helical" evidence="6">
    <location>
        <begin position="333"/>
        <end position="353"/>
    </location>
</feature>
<dbReference type="GeneID" id="67367883"/>
<dbReference type="InterPro" id="IPR010691">
    <property type="entry name" value="WzyE"/>
</dbReference>
<reference evidence="9 10" key="1">
    <citation type="journal article" date="2019" name="Vet. Microbiol.">
        <title>Genetic characterization of susceptible and multi-drug resistant Mannheimia haemolytica isolated from high-risk stocker calves prior to and after antimicrobial metaphylaxis.</title>
        <authorList>
            <person name="Snyder E.R."/>
            <person name="Alvarez-Narvaez S."/>
            <person name="Credille B.C."/>
        </authorList>
    </citation>
    <scope>NUCLEOTIDE SEQUENCE [LARGE SCALE GENOMIC DNA]</scope>
    <source>
        <strain evidence="8 9">UGA-R5-128-1</strain>
        <strain evidence="7 10">UGA-R7-163-1</strain>
    </source>
</reference>
<dbReference type="Proteomes" id="UP000318394">
    <property type="component" value="Unassembled WGS sequence"/>
</dbReference>
<comment type="caution">
    <text evidence="8">The sequence shown here is derived from an EMBL/GenBank/DDBJ whole genome shotgun (WGS) entry which is preliminary data.</text>
</comment>